<dbReference type="PANTHER" id="PTHR31793">
    <property type="entry name" value="4-HYDROXYBENZOYL-COA THIOESTERASE FAMILY MEMBER"/>
    <property type="match status" value="1"/>
</dbReference>
<dbReference type="EMBL" id="VBTY01000043">
    <property type="protein sequence ID" value="MDG3494359.1"/>
    <property type="molecule type" value="Genomic_DNA"/>
</dbReference>
<dbReference type="Proteomes" id="UP001152872">
    <property type="component" value="Unassembled WGS sequence"/>
</dbReference>
<comment type="pathway">
    <text evidence="2">Cofactor biosynthesis; phylloquinone biosynthesis.</text>
</comment>
<dbReference type="InterPro" id="IPR029069">
    <property type="entry name" value="HotDog_dom_sf"/>
</dbReference>
<organism evidence="3 4">
    <name type="scientific">Pseudanabaena catenata USMAC16</name>
    <dbReference type="NCBI Taxonomy" id="1855837"/>
    <lineage>
        <taxon>Bacteria</taxon>
        <taxon>Bacillati</taxon>
        <taxon>Cyanobacteriota</taxon>
        <taxon>Cyanophyceae</taxon>
        <taxon>Pseudanabaenales</taxon>
        <taxon>Pseudanabaenaceae</taxon>
        <taxon>Pseudanabaena</taxon>
    </lineage>
</organism>
<dbReference type="GO" id="GO:0047617">
    <property type="term" value="F:fatty acyl-CoA hydrolase activity"/>
    <property type="evidence" value="ECO:0007669"/>
    <property type="project" value="TreeGrafter"/>
</dbReference>
<proteinExistence type="inferred from homology"/>
<keyword evidence="1 2" id="KW-0378">Hydrolase</keyword>
<comment type="caution">
    <text evidence="3">The sequence shown here is derived from an EMBL/GenBank/DDBJ whole genome shotgun (WGS) entry which is preliminary data.</text>
</comment>
<dbReference type="InterPro" id="IPR022829">
    <property type="entry name" value="DHNA_CoA_hydrolase"/>
</dbReference>
<name>A0A9X4M7M0_9CYAN</name>
<evidence type="ECO:0000313" key="4">
    <source>
        <dbReference type="Proteomes" id="UP001152872"/>
    </source>
</evidence>
<dbReference type="RefSeq" id="WP_009626432.1">
    <property type="nucleotide sequence ID" value="NZ_VBTY01000043.1"/>
</dbReference>
<sequence length="155" mass="17307">MHKPFTYDRSIHFQDTDAAGVVYFANGLSLCHEAYEASLVMSGINLRAFFGGKEIAVPVTHASIDFFKPMFCGDRITIELTPILLSPASFQIEYQLLSDEVLFDEGFNGEGLEKKAIAKALTKHVCINPTTRKRCDLSHELLSWIDSCGSREQSK</sequence>
<keyword evidence="4" id="KW-1185">Reference proteome</keyword>
<comment type="catalytic activity">
    <reaction evidence="2">
        <text>1,4-dihydroxy-2-naphthoyl-CoA + H2O = 1,4-dihydroxy-2-naphthoate + CoA + H(+)</text>
        <dbReference type="Rhea" id="RHEA:26309"/>
        <dbReference type="ChEBI" id="CHEBI:11173"/>
        <dbReference type="ChEBI" id="CHEBI:15377"/>
        <dbReference type="ChEBI" id="CHEBI:15378"/>
        <dbReference type="ChEBI" id="CHEBI:57287"/>
        <dbReference type="ChEBI" id="CHEBI:58897"/>
        <dbReference type="EC" id="3.1.2.28"/>
    </reaction>
</comment>
<comment type="function">
    <text evidence="2">Catalyzes the hydrolysis of 1,4-dihydroxy-2-naphthoyl-CoA (DHNA-CoA) to 1,4-dihydroxy-2-naphthoate (DHNA), a reaction involved in phylloquinone (vitamin K1) biosynthesis.</text>
</comment>
<feature type="active site" evidence="2">
    <location>
        <position position="17"/>
    </location>
</feature>
<dbReference type="SUPFAM" id="SSF54637">
    <property type="entry name" value="Thioesterase/thiol ester dehydrase-isomerase"/>
    <property type="match status" value="1"/>
</dbReference>
<reference evidence="3" key="1">
    <citation type="submission" date="2019-05" db="EMBL/GenBank/DDBJ databases">
        <title>Whole genome sequencing of Pseudanabaena catenata USMAC16.</title>
        <authorList>
            <person name="Khan Z."/>
            <person name="Omar W.M."/>
            <person name="Convey P."/>
            <person name="Merican F."/>
            <person name="Najimudin N."/>
        </authorList>
    </citation>
    <scope>NUCLEOTIDE SEQUENCE</scope>
    <source>
        <strain evidence="3">USMAC16</strain>
    </source>
</reference>
<accession>A0A9X4M7M0</accession>
<gene>
    <name evidence="3" type="ORF">FEV09_07290</name>
</gene>
<dbReference type="GO" id="GO:0042372">
    <property type="term" value="P:phylloquinone biosynthetic process"/>
    <property type="evidence" value="ECO:0007669"/>
    <property type="project" value="UniProtKB-UniRule"/>
</dbReference>
<evidence type="ECO:0000313" key="3">
    <source>
        <dbReference type="EMBL" id="MDG3494359.1"/>
    </source>
</evidence>
<dbReference type="Pfam" id="PF13279">
    <property type="entry name" value="4HBT_2"/>
    <property type="match status" value="1"/>
</dbReference>
<dbReference type="EC" id="3.1.2.28" evidence="2"/>
<dbReference type="CDD" id="cd00586">
    <property type="entry name" value="4HBT"/>
    <property type="match status" value="1"/>
</dbReference>
<dbReference type="HAMAP" id="MF_02101">
    <property type="entry name" value="DHNA_CoA_hydrolase"/>
    <property type="match status" value="1"/>
</dbReference>
<evidence type="ECO:0000256" key="1">
    <source>
        <dbReference type="ARBA" id="ARBA00022801"/>
    </source>
</evidence>
<evidence type="ECO:0000256" key="2">
    <source>
        <dbReference type="HAMAP-Rule" id="MF_02101"/>
    </source>
</evidence>
<comment type="pathway">
    <text evidence="2">Quinol/quinone metabolism; 1,4-dihydroxy-2-naphthoate biosynthesis; 1,4-dihydroxy-2-naphthoate from chorismate: step 7/7.</text>
</comment>
<protein>
    <recommendedName>
        <fullName evidence="2">1,4-dihydroxy-2-naphthoyl-CoA hydrolase</fullName>
        <shortName evidence="2">DHNA-CoA hydrolase</shortName>
        <ecNumber evidence="2">3.1.2.28</ecNumber>
    </recommendedName>
    <alternativeName>
        <fullName evidence="2">DHNA-CoA thioesterase</fullName>
    </alternativeName>
</protein>
<comment type="similarity">
    <text evidence="2">Belongs to the 4-hydroxybenzoyl-CoA thioesterase family. DHNA-CoA hydrolase subfamily.</text>
</comment>
<dbReference type="AlphaFoldDB" id="A0A9X4M7M0"/>
<dbReference type="InterPro" id="IPR050563">
    <property type="entry name" value="4-hydroxybenzoyl-CoA_TE"/>
</dbReference>
<dbReference type="GO" id="GO:0061522">
    <property type="term" value="F:1,4-dihydroxy-2-naphthoyl-CoA thioesterase activity"/>
    <property type="evidence" value="ECO:0007669"/>
    <property type="project" value="UniProtKB-EC"/>
</dbReference>
<dbReference type="PANTHER" id="PTHR31793:SF37">
    <property type="entry name" value="ACYL-COA THIOESTER HYDROLASE YBGC"/>
    <property type="match status" value="1"/>
</dbReference>
<dbReference type="Gene3D" id="3.10.129.10">
    <property type="entry name" value="Hotdog Thioesterase"/>
    <property type="match status" value="1"/>
</dbReference>